<dbReference type="KEGG" id="sgrg:L0C25_03025"/>
<feature type="domain" description="CdaR GGDEF-like" evidence="3">
    <location>
        <begin position="304"/>
        <end position="425"/>
    </location>
</feature>
<dbReference type="Pfam" id="PF13556">
    <property type="entry name" value="HTH_30"/>
    <property type="match status" value="1"/>
</dbReference>
<dbReference type="PANTHER" id="PTHR33744:SF17">
    <property type="entry name" value="CONSERVED PROTEIN"/>
    <property type="match status" value="1"/>
</dbReference>
<gene>
    <name evidence="4" type="ORF">L0C25_03025</name>
</gene>
<evidence type="ECO:0000256" key="1">
    <source>
        <dbReference type="ARBA" id="ARBA00006754"/>
    </source>
</evidence>
<dbReference type="PANTHER" id="PTHR33744">
    <property type="entry name" value="CARBOHYDRATE DIACID REGULATOR"/>
    <property type="match status" value="1"/>
</dbReference>
<dbReference type="InterPro" id="IPR025736">
    <property type="entry name" value="PucR_C-HTH_dom"/>
</dbReference>
<evidence type="ECO:0000259" key="3">
    <source>
        <dbReference type="Pfam" id="PF17853"/>
    </source>
</evidence>
<dbReference type="RefSeq" id="WP_271634909.1">
    <property type="nucleotide sequence ID" value="NZ_CP094970.1"/>
</dbReference>
<accession>A0AA46TIS2</accession>
<sequence length="568" mass="61465">MSAGIPVNVLVPRLAVAEVGAAYPGRADSTVTWVATADEDPLPTDVPGALVLGTGLTSPDQVRQAWRRWSQQGASALVVRASALIGEAQLEPAGPTWLLTIGERMSWVRLATLVTADLDAAGPRTDGADDTVEWDDPDLYEIANYLSSVLVGPVTIEDMASRILAFSSDHDRADEPRKRSILERQVSHAHNKVLADGGVFTRLFAGPDPIYVEPPIDGARPRAAVRIAAGDEMLGSIWVVVDQPPSPLQRRVLVESAAVVALALTRSRLVEDARSSVQHRLVSRLLEGGSEAVAASRDLGTGARPAYVLAVRRDGRQPEPELDPRFRSLVRLLTTYLQSIHRGAVVAPVGNTVYAVLPARTSGGTLGASETGADRVGEHMRRSEQLAENVLNRLGYADLLVGIGDPVDDVAQLPRSRRQADAATRALLAGRHGSRRVASWREVQVDSLLLELAQAMLDRHEPIAAPLDTLLDGSPDNGDRALSTLRAYLDHFGDASAAARSLFVHPNTFRYRLRTLTRRHGLDLSDPDQRFAVLLQLRLLELLRRPTDRTGEESTIDRVVANAPDAVM</sequence>
<dbReference type="EMBL" id="CP094970">
    <property type="protein sequence ID" value="UYM06061.1"/>
    <property type="molecule type" value="Genomic_DNA"/>
</dbReference>
<proteinExistence type="inferred from homology"/>
<feature type="domain" description="PucR C-terminal helix-turn-helix" evidence="2">
    <location>
        <begin position="482"/>
        <end position="539"/>
    </location>
</feature>
<organism evidence="4 5">
    <name type="scientific">Solicola gregarius</name>
    <dbReference type="NCBI Taxonomy" id="2908642"/>
    <lineage>
        <taxon>Bacteria</taxon>
        <taxon>Bacillati</taxon>
        <taxon>Actinomycetota</taxon>
        <taxon>Actinomycetes</taxon>
        <taxon>Propionibacteriales</taxon>
        <taxon>Nocardioidaceae</taxon>
        <taxon>Solicola</taxon>
    </lineage>
</organism>
<comment type="similarity">
    <text evidence="1">Belongs to the CdaR family.</text>
</comment>
<evidence type="ECO:0000313" key="5">
    <source>
        <dbReference type="Proteomes" id="UP001164390"/>
    </source>
</evidence>
<dbReference type="Gene3D" id="1.10.10.2840">
    <property type="entry name" value="PucR C-terminal helix-turn-helix domain"/>
    <property type="match status" value="1"/>
</dbReference>
<dbReference type="AlphaFoldDB" id="A0AA46TIS2"/>
<dbReference type="InterPro" id="IPR041522">
    <property type="entry name" value="CdaR_GGDEF"/>
</dbReference>
<dbReference type="Proteomes" id="UP001164390">
    <property type="component" value="Chromosome"/>
</dbReference>
<reference evidence="4" key="1">
    <citation type="submission" date="2022-01" db="EMBL/GenBank/DDBJ databases">
        <title>Nocardioidaceae gen. sp. A5X3R13.</title>
        <authorList>
            <person name="Lopez Marin M.A."/>
            <person name="Uhlik O."/>
        </authorList>
    </citation>
    <scope>NUCLEOTIDE SEQUENCE</scope>
    <source>
        <strain evidence="4">A5X3R13</strain>
    </source>
</reference>
<dbReference type="InterPro" id="IPR051448">
    <property type="entry name" value="CdaR-like_regulators"/>
</dbReference>
<name>A0AA46TIS2_9ACTN</name>
<protein>
    <submittedName>
        <fullName evidence="4">Helix-turn-helix domain-containing protein</fullName>
    </submittedName>
</protein>
<dbReference type="Pfam" id="PF17853">
    <property type="entry name" value="GGDEF_2"/>
    <property type="match status" value="1"/>
</dbReference>
<dbReference type="InterPro" id="IPR042070">
    <property type="entry name" value="PucR_C-HTH_sf"/>
</dbReference>
<evidence type="ECO:0000259" key="2">
    <source>
        <dbReference type="Pfam" id="PF13556"/>
    </source>
</evidence>
<evidence type="ECO:0000313" key="4">
    <source>
        <dbReference type="EMBL" id="UYM06061.1"/>
    </source>
</evidence>
<keyword evidence="5" id="KW-1185">Reference proteome</keyword>